<dbReference type="PANTHER" id="PTHR43330">
    <property type="entry name" value="METHIONINE AMINOPEPTIDASE"/>
    <property type="match status" value="1"/>
</dbReference>
<sequence>MAYAFPTLKHGRTASPTRQPSKRDVCSNCGRMVVHWHLFQFCQICDQQGNEKKYDAYCSPQCVTEHWPIHKYVHESSDDAPKQFVLYPSFNYNIGNLRPYTLGPERDFPNGSSLKPPHHVPSNYIKNDRTMSYLFDANRIAREVMNEVANSVMVGINTASLEKVVHEACIDRNCYPALLGHQGFPRSCSTSINEVACGGVPDLRELEDGDILNVDVNVFYQGYYGCVSETFVVGEKVSQENRRLVRAAYETCQKAIRMIKPGKSYQGLIDAMAKHADSNGFAIIPEYRVPFHTTFYPILTENEVREFQVEAERPPEFKKSRFDNINRTIQRGDVFTIAPTLTYGDPTVFSWPDGATVTLSGNPVAQFKQTIRVNGHGCDILTENFGDKPYFIRQFEMSYPDESLDIFNVFEN</sequence>
<dbReference type="InterPro" id="IPR000994">
    <property type="entry name" value="Pept_M24"/>
</dbReference>
<dbReference type="InterPro" id="IPR036005">
    <property type="entry name" value="Creatinase/aminopeptidase-like"/>
</dbReference>
<evidence type="ECO:0000256" key="1">
    <source>
        <dbReference type="SAM" id="MobiDB-lite"/>
    </source>
</evidence>
<dbReference type="InterPro" id="IPR001714">
    <property type="entry name" value="Pept_M24_MAP"/>
</dbReference>
<protein>
    <submittedName>
        <fullName evidence="4">Peptidase_M24 domain-containing protein</fullName>
    </submittedName>
</protein>
<accession>A0A7E4VL19</accession>
<proteinExistence type="predicted"/>
<dbReference type="SUPFAM" id="SSF55920">
    <property type="entry name" value="Creatinase/aminopeptidase"/>
    <property type="match status" value="1"/>
</dbReference>
<feature type="domain" description="Peptidase M24" evidence="2">
    <location>
        <begin position="136"/>
        <end position="342"/>
    </location>
</feature>
<evidence type="ECO:0000313" key="3">
    <source>
        <dbReference type="Proteomes" id="UP000492821"/>
    </source>
</evidence>
<organism evidence="3 4">
    <name type="scientific">Panagrellus redivivus</name>
    <name type="common">Microworm</name>
    <dbReference type="NCBI Taxonomy" id="6233"/>
    <lineage>
        <taxon>Eukaryota</taxon>
        <taxon>Metazoa</taxon>
        <taxon>Ecdysozoa</taxon>
        <taxon>Nematoda</taxon>
        <taxon>Chromadorea</taxon>
        <taxon>Rhabditida</taxon>
        <taxon>Tylenchina</taxon>
        <taxon>Panagrolaimomorpha</taxon>
        <taxon>Panagrolaimoidea</taxon>
        <taxon>Panagrolaimidae</taxon>
        <taxon>Panagrellus</taxon>
    </lineage>
</organism>
<dbReference type="PANTHER" id="PTHR43330:SF8">
    <property type="entry name" value="METHIONINE AMINOPEPTIDASE 1D, MITOCHONDRIAL"/>
    <property type="match status" value="1"/>
</dbReference>
<reference evidence="3" key="1">
    <citation type="journal article" date="2013" name="Genetics">
        <title>The draft genome and transcriptome of Panagrellus redivivus are shaped by the harsh demands of a free-living lifestyle.</title>
        <authorList>
            <person name="Srinivasan J."/>
            <person name="Dillman A.R."/>
            <person name="Macchietto M.G."/>
            <person name="Heikkinen L."/>
            <person name="Lakso M."/>
            <person name="Fracchia K.M."/>
            <person name="Antoshechkin I."/>
            <person name="Mortazavi A."/>
            <person name="Wong G."/>
            <person name="Sternberg P.W."/>
        </authorList>
    </citation>
    <scope>NUCLEOTIDE SEQUENCE [LARGE SCALE GENOMIC DNA]</scope>
    <source>
        <strain evidence="3">MT8872</strain>
    </source>
</reference>
<evidence type="ECO:0000259" key="2">
    <source>
        <dbReference type="Pfam" id="PF00557"/>
    </source>
</evidence>
<dbReference type="PRINTS" id="PR00599">
    <property type="entry name" value="MAPEPTIDASE"/>
</dbReference>
<dbReference type="Proteomes" id="UP000492821">
    <property type="component" value="Unassembled WGS sequence"/>
</dbReference>
<name>A0A7E4VL19_PANRE</name>
<dbReference type="WBParaSite" id="Pan_g22415.t1">
    <property type="protein sequence ID" value="Pan_g22415.t1"/>
    <property type="gene ID" value="Pan_g22415"/>
</dbReference>
<evidence type="ECO:0000313" key="4">
    <source>
        <dbReference type="WBParaSite" id="Pan_g22415.t1"/>
    </source>
</evidence>
<feature type="region of interest" description="Disordered" evidence="1">
    <location>
        <begin position="1"/>
        <end position="22"/>
    </location>
</feature>
<dbReference type="Pfam" id="PF00557">
    <property type="entry name" value="Peptidase_M24"/>
    <property type="match status" value="1"/>
</dbReference>
<dbReference type="Gene3D" id="3.90.230.10">
    <property type="entry name" value="Creatinase/methionine aminopeptidase superfamily"/>
    <property type="match status" value="1"/>
</dbReference>
<dbReference type="AlphaFoldDB" id="A0A7E4VL19"/>
<keyword evidence="3" id="KW-1185">Reference proteome</keyword>
<dbReference type="GO" id="GO:0070006">
    <property type="term" value="F:metalloaminopeptidase activity"/>
    <property type="evidence" value="ECO:0007669"/>
    <property type="project" value="TreeGrafter"/>
</dbReference>
<reference evidence="4" key="2">
    <citation type="submission" date="2020-10" db="UniProtKB">
        <authorList>
            <consortium name="WormBaseParasite"/>
        </authorList>
    </citation>
    <scope>IDENTIFICATION</scope>
</reference>